<name>V4BFB1_LOTGI</name>
<dbReference type="AlphaFoldDB" id="V4BFB1"/>
<dbReference type="InterPro" id="IPR053710">
    <property type="entry name" value="Arylamine_NAT_domain_sf"/>
</dbReference>
<dbReference type="GeneID" id="20250434"/>
<gene>
    <name evidence="3" type="ORF">LOTGIDRAFT_237353</name>
</gene>
<dbReference type="PANTHER" id="PTHR11786:SF0">
    <property type="entry name" value="ARYLAMINE N-ACETYLTRANSFERASE 4-RELATED"/>
    <property type="match status" value="1"/>
</dbReference>
<sequence>MELTKEEAVDFLKNIVNLESDFENLKLDLTFLNNIISSILETLPFQNITLMANEVKDRSRPDWPEVKEAMLKKHGGLCYPMNLFLYRLLEALGYSVTIAHSTVTSAPKLYTNDHIVVFVHDVVNKGDQFLAEVGFSCPTFQAVDMNFESESKVYKHPSGTFKYSKKGEKGIMFYLDTDKQTWHEMCVFNLTGTKEVKDCEPFYDEIFSNPDIGIFHTILRIVAYPNKRQVSITNNTLKTEDENGELSVVKLTNDDEHVEAFKKYFPQFSEDIVRQALDHWHQFQNAQTNPGK</sequence>
<dbReference type="PANTHER" id="PTHR11786">
    <property type="entry name" value="N-HYDROXYARYLAMINE O-ACETYLTRANSFERASE"/>
    <property type="match status" value="1"/>
</dbReference>
<dbReference type="OMA" id="WTENTAI"/>
<organism evidence="3 4">
    <name type="scientific">Lottia gigantea</name>
    <name type="common">Giant owl limpet</name>
    <dbReference type="NCBI Taxonomy" id="225164"/>
    <lineage>
        <taxon>Eukaryota</taxon>
        <taxon>Metazoa</taxon>
        <taxon>Spiralia</taxon>
        <taxon>Lophotrochozoa</taxon>
        <taxon>Mollusca</taxon>
        <taxon>Gastropoda</taxon>
        <taxon>Patellogastropoda</taxon>
        <taxon>Lottioidea</taxon>
        <taxon>Lottiidae</taxon>
        <taxon>Lottia</taxon>
    </lineage>
</organism>
<comment type="similarity">
    <text evidence="1">Belongs to the arylamine N-acetyltransferase family.</text>
</comment>
<evidence type="ECO:0000313" key="4">
    <source>
        <dbReference type="Proteomes" id="UP000030746"/>
    </source>
</evidence>
<dbReference type="Proteomes" id="UP000030746">
    <property type="component" value="Unassembled WGS sequence"/>
</dbReference>
<dbReference type="OrthoDB" id="10260017at2759"/>
<dbReference type="KEGG" id="lgi:LOTGIDRAFT_237353"/>
<dbReference type="CTD" id="20250434"/>
<accession>V4BFB1</accession>
<dbReference type="GO" id="GO:0004060">
    <property type="term" value="F:arylamine N-acetyltransferase activity"/>
    <property type="evidence" value="ECO:0007669"/>
    <property type="project" value="UniProtKB-EC"/>
</dbReference>
<evidence type="ECO:0000256" key="1">
    <source>
        <dbReference type="ARBA" id="ARBA00006547"/>
    </source>
</evidence>
<dbReference type="RefSeq" id="XP_009044853.1">
    <property type="nucleotide sequence ID" value="XM_009046605.1"/>
</dbReference>
<dbReference type="Pfam" id="PF00797">
    <property type="entry name" value="Acetyltransf_2"/>
    <property type="match status" value="1"/>
</dbReference>
<keyword evidence="4" id="KW-1185">Reference proteome</keyword>
<dbReference type="InterPro" id="IPR038765">
    <property type="entry name" value="Papain-like_cys_pep_sf"/>
</dbReference>
<reference evidence="3 4" key="1">
    <citation type="journal article" date="2013" name="Nature">
        <title>Insights into bilaterian evolution from three spiralian genomes.</title>
        <authorList>
            <person name="Simakov O."/>
            <person name="Marletaz F."/>
            <person name="Cho S.J."/>
            <person name="Edsinger-Gonzales E."/>
            <person name="Havlak P."/>
            <person name="Hellsten U."/>
            <person name="Kuo D.H."/>
            <person name="Larsson T."/>
            <person name="Lv J."/>
            <person name="Arendt D."/>
            <person name="Savage R."/>
            <person name="Osoegawa K."/>
            <person name="de Jong P."/>
            <person name="Grimwood J."/>
            <person name="Chapman J.A."/>
            <person name="Shapiro H."/>
            <person name="Aerts A."/>
            <person name="Otillar R.P."/>
            <person name="Terry A.Y."/>
            <person name="Boore J.L."/>
            <person name="Grigoriev I.V."/>
            <person name="Lindberg D.R."/>
            <person name="Seaver E.C."/>
            <person name="Weisblat D.A."/>
            <person name="Putnam N.H."/>
            <person name="Rokhsar D.S."/>
        </authorList>
    </citation>
    <scope>NUCLEOTIDE SEQUENCE [LARGE SCALE GENOMIC DNA]</scope>
</reference>
<dbReference type="Gene3D" id="3.30.2140.20">
    <property type="match status" value="1"/>
</dbReference>
<dbReference type="EC" id="2.3.1.5" evidence="2"/>
<evidence type="ECO:0000256" key="2">
    <source>
        <dbReference type="ARBA" id="ARBA00012701"/>
    </source>
</evidence>
<proteinExistence type="inferred from homology"/>
<evidence type="ECO:0000313" key="3">
    <source>
        <dbReference type="EMBL" id="ESP04522.1"/>
    </source>
</evidence>
<dbReference type="InterPro" id="IPR001447">
    <property type="entry name" value="Arylamine_N-AcTrfase"/>
</dbReference>
<dbReference type="SUPFAM" id="SSF54001">
    <property type="entry name" value="Cysteine proteinases"/>
    <property type="match status" value="1"/>
</dbReference>
<protein>
    <recommendedName>
        <fullName evidence="2">arylamine N-acetyltransferase</fullName>
        <ecNumber evidence="2">2.3.1.5</ecNumber>
    </recommendedName>
</protein>
<dbReference type="EMBL" id="KB199728">
    <property type="protein sequence ID" value="ESP04522.1"/>
    <property type="molecule type" value="Genomic_DNA"/>
</dbReference>
<dbReference type="HOGENOM" id="CLU_078067_0_0_1"/>